<dbReference type="STRING" id="227084.SAMN05421855_10357"/>
<dbReference type="EMBL" id="FNBA01000003">
    <property type="protein sequence ID" value="SDE86017.1"/>
    <property type="molecule type" value="Genomic_DNA"/>
</dbReference>
<reference evidence="1 2" key="1">
    <citation type="submission" date="2016-10" db="EMBL/GenBank/DDBJ databases">
        <authorList>
            <person name="de Groot N.N."/>
        </authorList>
    </citation>
    <scope>NUCLEOTIDE SEQUENCE [LARGE SCALE GENOMIC DNA]</scope>
    <source>
        <strain evidence="1 2">DSM 16195</strain>
    </source>
</reference>
<sequence length="289" mass="31827">MKLFNKKHIGIACIVSLFSIQVYYAQIGIGTVTPEGALDLRTNDFGLIFPRVPLTAKNVQAPVVNPSGGPIVKGTVVYNTNLSHNGANDVVPGIYAWDGSQWNPQFLMKDYAKFEQDSGCLRVDTNNDESEEDFIDGLVNKTFIPKYSGIYSIKVNTNYGAGEMTNFYSGNEISLSTAEGSFYFSLSGLGVNIDPNPGGYAYDYTEGWIYTHSYSTYNELENPDIKDTKDMHYSTVTYHKYLTAGTPYNFTLSLSIITGEGFLNNGDSGEGMGHVGHDIPCSVEFTFQE</sequence>
<gene>
    <name evidence="1" type="ORF">SAMN05421855_10357</name>
</gene>
<dbReference type="Proteomes" id="UP000199321">
    <property type="component" value="Unassembled WGS sequence"/>
</dbReference>
<accession>A0A1G7GD06</accession>
<dbReference type="AlphaFoldDB" id="A0A1G7GD06"/>
<dbReference type="RefSeq" id="WP_093144056.1">
    <property type="nucleotide sequence ID" value="NZ_BMWO01000003.1"/>
</dbReference>
<protein>
    <submittedName>
        <fullName evidence="1">Uncharacterized protein</fullName>
    </submittedName>
</protein>
<keyword evidence="2" id="KW-1185">Reference proteome</keyword>
<evidence type="ECO:0000313" key="1">
    <source>
        <dbReference type="EMBL" id="SDE86017.1"/>
    </source>
</evidence>
<evidence type="ECO:0000313" key="2">
    <source>
        <dbReference type="Proteomes" id="UP000199321"/>
    </source>
</evidence>
<proteinExistence type="predicted"/>
<dbReference type="OrthoDB" id="1430919at2"/>
<name>A0A1G7GD06_9FLAO</name>
<organism evidence="1 2">
    <name type="scientific">Ulvibacter litoralis</name>
    <dbReference type="NCBI Taxonomy" id="227084"/>
    <lineage>
        <taxon>Bacteria</taxon>
        <taxon>Pseudomonadati</taxon>
        <taxon>Bacteroidota</taxon>
        <taxon>Flavobacteriia</taxon>
        <taxon>Flavobacteriales</taxon>
        <taxon>Flavobacteriaceae</taxon>
        <taxon>Ulvibacter</taxon>
    </lineage>
</organism>